<proteinExistence type="predicted"/>
<sequence>MVRGSHSRGRTLLFLYSKIIGNPLHCIPHSVIYFVETSTGFGIPI</sequence>
<dbReference type="AlphaFoldDB" id="A0A0K2VL12"/>
<organism evidence="1">
    <name type="scientific">Lepeophtheirus salmonis</name>
    <name type="common">Salmon louse</name>
    <name type="synonym">Caligus salmonis</name>
    <dbReference type="NCBI Taxonomy" id="72036"/>
    <lineage>
        <taxon>Eukaryota</taxon>
        <taxon>Metazoa</taxon>
        <taxon>Ecdysozoa</taxon>
        <taxon>Arthropoda</taxon>
        <taxon>Crustacea</taxon>
        <taxon>Multicrustacea</taxon>
        <taxon>Hexanauplia</taxon>
        <taxon>Copepoda</taxon>
        <taxon>Siphonostomatoida</taxon>
        <taxon>Caligidae</taxon>
        <taxon>Lepeophtheirus</taxon>
    </lineage>
</organism>
<protein>
    <submittedName>
        <fullName evidence="1">Uncharacterized protein</fullName>
    </submittedName>
</protein>
<name>A0A0K2VL12_LEPSM</name>
<evidence type="ECO:0000313" key="1">
    <source>
        <dbReference type="EMBL" id="CDW51163.1"/>
    </source>
</evidence>
<reference evidence="1" key="1">
    <citation type="submission" date="2014-05" db="EMBL/GenBank/DDBJ databases">
        <authorList>
            <person name="Chronopoulou M."/>
        </authorList>
    </citation>
    <scope>NUCLEOTIDE SEQUENCE</scope>
    <source>
        <tissue evidence="1">Whole organism</tissue>
    </source>
</reference>
<dbReference type="EMBL" id="HACA01033801">
    <property type="protein sequence ID" value="CDW51163.1"/>
    <property type="molecule type" value="Transcribed_RNA"/>
</dbReference>
<accession>A0A0K2VL12</accession>